<name>A0ABY7WVM9_9LACO</name>
<proteinExistence type="predicted"/>
<accession>A0ABY7WVM9</accession>
<protein>
    <submittedName>
        <fullName evidence="2">DUF308 domain-containing protein</fullName>
    </submittedName>
</protein>
<keyword evidence="3" id="KW-1185">Reference proteome</keyword>
<dbReference type="InterPro" id="IPR005325">
    <property type="entry name" value="DUF308_memb"/>
</dbReference>
<dbReference type="InterPro" id="IPR052712">
    <property type="entry name" value="Acid_resist_chaperone_HdeD"/>
</dbReference>
<organism evidence="2 3">
    <name type="scientific">Lacticaseibacillus pabuli</name>
    <dbReference type="NCBI Taxonomy" id="3025672"/>
    <lineage>
        <taxon>Bacteria</taxon>
        <taxon>Bacillati</taxon>
        <taxon>Bacillota</taxon>
        <taxon>Bacilli</taxon>
        <taxon>Lactobacillales</taxon>
        <taxon>Lactobacillaceae</taxon>
        <taxon>Lacticaseibacillus</taxon>
    </lineage>
</organism>
<dbReference type="PANTHER" id="PTHR34989:SF1">
    <property type="entry name" value="PROTEIN HDED"/>
    <property type="match status" value="1"/>
</dbReference>
<feature type="transmembrane region" description="Helical" evidence="1">
    <location>
        <begin position="126"/>
        <end position="146"/>
    </location>
</feature>
<feature type="transmembrane region" description="Helical" evidence="1">
    <location>
        <begin position="152"/>
        <end position="176"/>
    </location>
</feature>
<evidence type="ECO:0000313" key="2">
    <source>
        <dbReference type="EMBL" id="WDF81970.1"/>
    </source>
</evidence>
<sequence length="179" mass="19933">MFYTRDRWGFDWREFITGVLFIIAGIFMFIHPDAGLVTLGLLFAIIAIAHGITQIAGFFEIRKYTPRASWLLLLAGILDVIFGLLFLFNIPAGIVGITILFAIWFFIDSVANLFNVGHLRPLGNVWFIVSLILDILTVVLAVLIFMQPVVAAVSFAVLIGIYLVIFGVNALVVAFARRN</sequence>
<keyword evidence="1" id="KW-0472">Membrane</keyword>
<feature type="transmembrane region" description="Helical" evidence="1">
    <location>
        <begin position="94"/>
        <end position="114"/>
    </location>
</feature>
<dbReference type="PANTHER" id="PTHR34989">
    <property type="entry name" value="PROTEIN HDED"/>
    <property type="match status" value="1"/>
</dbReference>
<keyword evidence="1" id="KW-0812">Transmembrane</keyword>
<gene>
    <name evidence="2" type="ORF">PQ472_08550</name>
</gene>
<dbReference type="EMBL" id="CP117884">
    <property type="protein sequence ID" value="WDF81970.1"/>
    <property type="molecule type" value="Genomic_DNA"/>
</dbReference>
<feature type="transmembrane region" description="Helical" evidence="1">
    <location>
        <begin position="12"/>
        <end position="30"/>
    </location>
</feature>
<dbReference type="Proteomes" id="UP001220377">
    <property type="component" value="Chromosome"/>
</dbReference>
<keyword evidence="1" id="KW-1133">Transmembrane helix</keyword>
<dbReference type="Pfam" id="PF03729">
    <property type="entry name" value="DUF308"/>
    <property type="match status" value="2"/>
</dbReference>
<dbReference type="RefSeq" id="WP_274259104.1">
    <property type="nucleotide sequence ID" value="NZ_CP117884.1"/>
</dbReference>
<evidence type="ECO:0000313" key="3">
    <source>
        <dbReference type="Proteomes" id="UP001220377"/>
    </source>
</evidence>
<evidence type="ECO:0000256" key="1">
    <source>
        <dbReference type="SAM" id="Phobius"/>
    </source>
</evidence>
<feature type="transmembrane region" description="Helical" evidence="1">
    <location>
        <begin position="70"/>
        <end position="88"/>
    </location>
</feature>
<reference evidence="2 3" key="1">
    <citation type="submission" date="2023-02" db="EMBL/GenBank/DDBJ databases">
        <title>Genome sequence of Lacticaseibacillus sp. KACC 23028.</title>
        <authorList>
            <person name="Kim S."/>
            <person name="Heo J."/>
            <person name="Kwon S.-W."/>
        </authorList>
    </citation>
    <scope>NUCLEOTIDE SEQUENCE [LARGE SCALE GENOMIC DNA]</scope>
    <source>
        <strain evidence="2 3">KACC 23028</strain>
    </source>
</reference>
<feature type="transmembrane region" description="Helical" evidence="1">
    <location>
        <begin position="36"/>
        <end position="58"/>
    </location>
</feature>